<comment type="caution">
    <text evidence="6">The sequence shown here is derived from an EMBL/GenBank/DDBJ whole genome shotgun (WGS) entry which is preliminary data.</text>
</comment>
<evidence type="ECO:0000259" key="5">
    <source>
        <dbReference type="PROSITE" id="PS50931"/>
    </source>
</evidence>
<evidence type="ECO:0000256" key="1">
    <source>
        <dbReference type="ARBA" id="ARBA00009437"/>
    </source>
</evidence>
<dbReference type="SUPFAM" id="SSF53850">
    <property type="entry name" value="Periplasmic binding protein-like II"/>
    <property type="match status" value="1"/>
</dbReference>
<evidence type="ECO:0000313" key="6">
    <source>
        <dbReference type="EMBL" id="MBA8810861.1"/>
    </source>
</evidence>
<dbReference type="GO" id="GO:0003700">
    <property type="term" value="F:DNA-binding transcription factor activity"/>
    <property type="evidence" value="ECO:0007669"/>
    <property type="project" value="InterPro"/>
</dbReference>
<dbReference type="PANTHER" id="PTHR30126">
    <property type="entry name" value="HTH-TYPE TRANSCRIPTIONAL REGULATOR"/>
    <property type="match status" value="1"/>
</dbReference>
<keyword evidence="7" id="KW-1185">Reference proteome</keyword>
<keyword evidence="3 6" id="KW-0238">DNA-binding</keyword>
<accession>A0A7W3JDI7</accession>
<dbReference type="SUPFAM" id="SSF46785">
    <property type="entry name" value="Winged helix' DNA-binding domain"/>
    <property type="match status" value="1"/>
</dbReference>
<dbReference type="InterPro" id="IPR036390">
    <property type="entry name" value="WH_DNA-bd_sf"/>
</dbReference>
<proteinExistence type="inferred from homology"/>
<dbReference type="Proteomes" id="UP000540568">
    <property type="component" value="Unassembled WGS sequence"/>
</dbReference>
<dbReference type="AlphaFoldDB" id="A0A7W3JDI7"/>
<dbReference type="InterPro" id="IPR005119">
    <property type="entry name" value="LysR_subst-bd"/>
</dbReference>
<dbReference type="Pfam" id="PF00126">
    <property type="entry name" value="HTH_1"/>
    <property type="match status" value="1"/>
</dbReference>
<dbReference type="Pfam" id="PF03466">
    <property type="entry name" value="LysR_substrate"/>
    <property type="match status" value="1"/>
</dbReference>
<keyword evidence="4" id="KW-0804">Transcription</keyword>
<dbReference type="RefSeq" id="WP_182619906.1">
    <property type="nucleotide sequence ID" value="NZ_BAAATF010000017.1"/>
</dbReference>
<protein>
    <submittedName>
        <fullName evidence="6">DNA-binding transcriptional LysR family regulator</fullName>
    </submittedName>
</protein>
<keyword evidence="2" id="KW-0805">Transcription regulation</keyword>
<dbReference type="Gene3D" id="1.10.10.10">
    <property type="entry name" value="Winged helix-like DNA-binding domain superfamily/Winged helix DNA-binding domain"/>
    <property type="match status" value="1"/>
</dbReference>
<dbReference type="EMBL" id="JACGWV010000002">
    <property type="protein sequence ID" value="MBA8810861.1"/>
    <property type="molecule type" value="Genomic_DNA"/>
</dbReference>
<sequence length="301" mass="32174">MATDPRRLAFLLAVHRAGGVLAAADLLHVTPSAVSQQIARLEAEEGIDVLDRGPRGVTLTPAGRVLADAAERIEAELVQARQAVAALEGELTGRISVGSIQTAIRTVIAPMLVSLAERHPHIEVDVQEYDPIESVRKLRAGDLDAVVLERDVAVDAPAPRGAHDVPLLDEPWRIVVPTSLPEPERLDDLAALAWVGPQAESAAERALSRLAAQLGTTFETRHAYNDFDTAISLVAAGQGVAMLPALALQREVPDNVVVVSLAGLGSRRLVVRHRQNRHEPGPIVRAVVDEMVLAAREIDLG</sequence>
<dbReference type="Gene3D" id="3.40.190.10">
    <property type="entry name" value="Periplasmic binding protein-like II"/>
    <property type="match status" value="2"/>
</dbReference>
<evidence type="ECO:0000256" key="3">
    <source>
        <dbReference type="ARBA" id="ARBA00023125"/>
    </source>
</evidence>
<dbReference type="GO" id="GO:0000976">
    <property type="term" value="F:transcription cis-regulatory region binding"/>
    <property type="evidence" value="ECO:0007669"/>
    <property type="project" value="TreeGrafter"/>
</dbReference>
<feature type="domain" description="HTH lysR-type" evidence="5">
    <location>
        <begin position="3"/>
        <end position="60"/>
    </location>
</feature>
<dbReference type="InterPro" id="IPR000847">
    <property type="entry name" value="LysR_HTH_N"/>
</dbReference>
<name>A0A7W3JDI7_9MICO</name>
<comment type="similarity">
    <text evidence="1">Belongs to the LysR transcriptional regulatory family.</text>
</comment>
<dbReference type="InterPro" id="IPR036388">
    <property type="entry name" value="WH-like_DNA-bd_sf"/>
</dbReference>
<dbReference type="PANTHER" id="PTHR30126:SF98">
    <property type="entry name" value="HTH-TYPE TRANSCRIPTIONAL ACTIVATOR BAUR"/>
    <property type="match status" value="1"/>
</dbReference>
<evidence type="ECO:0000313" key="7">
    <source>
        <dbReference type="Proteomes" id="UP000540568"/>
    </source>
</evidence>
<gene>
    <name evidence="6" type="ORF">FHX71_004837</name>
</gene>
<organism evidence="6 7">
    <name type="scientific">Promicromonospora sukumoe</name>
    <dbReference type="NCBI Taxonomy" id="88382"/>
    <lineage>
        <taxon>Bacteria</taxon>
        <taxon>Bacillati</taxon>
        <taxon>Actinomycetota</taxon>
        <taxon>Actinomycetes</taxon>
        <taxon>Micrococcales</taxon>
        <taxon>Promicromonosporaceae</taxon>
        <taxon>Promicromonospora</taxon>
    </lineage>
</organism>
<dbReference type="PROSITE" id="PS50931">
    <property type="entry name" value="HTH_LYSR"/>
    <property type="match status" value="1"/>
</dbReference>
<evidence type="ECO:0000256" key="2">
    <source>
        <dbReference type="ARBA" id="ARBA00023015"/>
    </source>
</evidence>
<evidence type="ECO:0000256" key="4">
    <source>
        <dbReference type="ARBA" id="ARBA00023163"/>
    </source>
</evidence>
<reference evidence="6 7" key="1">
    <citation type="submission" date="2020-07" db="EMBL/GenBank/DDBJ databases">
        <title>Sequencing the genomes of 1000 actinobacteria strains.</title>
        <authorList>
            <person name="Klenk H.-P."/>
        </authorList>
    </citation>
    <scope>NUCLEOTIDE SEQUENCE [LARGE SCALE GENOMIC DNA]</scope>
    <source>
        <strain evidence="6 7">DSM 44121</strain>
    </source>
</reference>